<dbReference type="KEGG" id="psuu:Psuf_020020"/>
<dbReference type="AlphaFoldDB" id="A0A6F8YF96"/>
<keyword evidence="2" id="KW-1185">Reference proteome</keyword>
<protein>
    <submittedName>
        <fullName evidence="1">Uncharacterized protein</fullName>
    </submittedName>
</protein>
<organism evidence="1 2">
    <name type="scientific">Phytohabitans suffuscus</name>
    <dbReference type="NCBI Taxonomy" id="624315"/>
    <lineage>
        <taxon>Bacteria</taxon>
        <taxon>Bacillati</taxon>
        <taxon>Actinomycetota</taxon>
        <taxon>Actinomycetes</taxon>
        <taxon>Micromonosporales</taxon>
        <taxon>Micromonosporaceae</taxon>
    </lineage>
</organism>
<accession>A0A6F8YF96</accession>
<dbReference type="EMBL" id="AP022871">
    <property type="protein sequence ID" value="BCB84689.1"/>
    <property type="molecule type" value="Genomic_DNA"/>
</dbReference>
<gene>
    <name evidence="1" type="ORF">Psuf_020020</name>
</gene>
<reference evidence="1 2" key="2">
    <citation type="submission" date="2020-03" db="EMBL/GenBank/DDBJ databases">
        <authorList>
            <person name="Ichikawa N."/>
            <person name="Kimura A."/>
            <person name="Kitahashi Y."/>
            <person name="Uohara A."/>
        </authorList>
    </citation>
    <scope>NUCLEOTIDE SEQUENCE [LARGE SCALE GENOMIC DNA]</scope>
    <source>
        <strain evidence="1 2">NBRC 105367</strain>
    </source>
</reference>
<dbReference type="Proteomes" id="UP000503011">
    <property type="component" value="Chromosome"/>
</dbReference>
<proteinExistence type="predicted"/>
<sequence>MEPMAHGPNTIEINGAAMLLTTVSGGNAVHLTATAAPAAGREALPDFYFDNGNDRVPADYDLAAFARTTMVRQDTEPFRVTVGCAA</sequence>
<evidence type="ECO:0000313" key="1">
    <source>
        <dbReference type="EMBL" id="BCB84689.1"/>
    </source>
</evidence>
<name>A0A6F8YF96_9ACTN</name>
<evidence type="ECO:0000313" key="2">
    <source>
        <dbReference type="Proteomes" id="UP000503011"/>
    </source>
</evidence>
<reference evidence="1 2" key="1">
    <citation type="submission" date="2020-03" db="EMBL/GenBank/DDBJ databases">
        <title>Whole genome shotgun sequence of Phytohabitans suffuscus NBRC 105367.</title>
        <authorList>
            <person name="Komaki H."/>
            <person name="Tamura T."/>
        </authorList>
    </citation>
    <scope>NUCLEOTIDE SEQUENCE [LARGE SCALE GENOMIC DNA]</scope>
    <source>
        <strain evidence="1 2">NBRC 105367</strain>
    </source>
</reference>